<keyword evidence="3" id="KW-0732">Signal</keyword>
<accession>A0ABT1DBJ2</accession>
<keyword evidence="2" id="KW-0964">Secreted</keyword>
<dbReference type="Pfam" id="PF17210">
    <property type="entry name" value="SdrD_B"/>
    <property type="match status" value="2"/>
</dbReference>
<feature type="non-terminal residue" evidence="5">
    <location>
        <position position="389"/>
    </location>
</feature>
<dbReference type="RefSeq" id="WP_252955578.1">
    <property type="nucleotide sequence ID" value="NZ_JAFIRR010000160.1"/>
</dbReference>
<comment type="caution">
    <text evidence="5">The sequence shown here is derived from an EMBL/GenBank/DDBJ whole genome shotgun (WGS) entry which is preliminary data.</text>
</comment>
<dbReference type="InterPro" id="IPR013783">
    <property type="entry name" value="Ig-like_fold"/>
</dbReference>
<dbReference type="PANTHER" id="PTHR23303:SF15">
    <property type="entry name" value="COLOSSIN-A"/>
    <property type="match status" value="1"/>
</dbReference>
<reference evidence="5 6" key="1">
    <citation type="submission" date="2021-12" db="EMBL/GenBank/DDBJ databases">
        <title>Siccirubricoccus leaddurans sp. nov., a high concentration Zn2+ tolerance bacterium.</title>
        <authorList>
            <person name="Cao Y."/>
        </authorList>
    </citation>
    <scope>NUCLEOTIDE SEQUENCE [LARGE SCALE GENOMIC DNA]</scope>
    <source>
        <strain evidence="5 6">KC 17139</strain>
    </source>
</reference>
<evidence type="ECO:0000313" key="6">
    <source>
        <dbReference type="Proteomes" id="UP001523392"/>
    </source>
</evidence>
<feature type="domain" description="SD-repeat containing protein B" evidence="4">
    <location>
        <begin position="304"/>
        <end position="389"/>
    </location>
</feature>
<evidence type="ECO:0000259" key="4">
    <source>
        <dbReference type="Pfam" id="PF17210"/>
    </source>
</evidence>
<dbReference type="PANTHER" id="PTHR23303">
    <property type="entry name" value="CARBOXYPEPTIDASE REGULATORY REGION-CONTAINING"/>
    <property type="match status" value="1"/>
</dbReference>
<evidence type="ECO:0000256" key="2">
    <source>
        <dbReference type="ARBA" id="ARBA00022525"/>
    </source>
</evidence>
<name>A0ABT1DBJ2_9PROT</name>
<organism evidence="5 6">
    <name type="scientific">Siccirubricoccus soli</name>
    <dbReference type="NCBI Taxonomy" id="2899147"/>
    <lineage>
        <taxon>Bacteria</taxon>
        <taxon>Pseudomonadati</taxon>
        <taxon>Pseudomonadota</taxon>
        <taxon>Alphaproteobacteria</taxon>
        <taxon>Acetobacterales</taxon>
        <taxon>Roseomonadaceae</taxon>
        <taxon>Siccirubricoccus</taxon>
    </lineage>
</organism>
<dbReference type="Proteomes" id="UP001523392">
    <property type="component" value="Unassembled WGS sequence"/>
</dbReference>
<gene>
    <name evidence="5" type="ORF">JYK14_22730</name>
</gene>
<proteinExistence type="predicted"/>
<dbReference type="SUPFAM" id="SSF117074">
    <property type="entry name" value="Hypothetical protein PA1324"/>
    <property type="match status" value="2"/>
</dbReference>
<dbReference type="InterPro" id="IPR051417">
    <property type="entry name" value="SDr/BOS_complex"/>
</dbReference>
<comment type="subcellular location">
    <subcellularLocation>
        <location evidence="1">Secreted</location>
    </subcellularLocation>
</comment>
<keyword evidence="6" id="KW-1185">Reference proteome</keyword>
<protein>
    <submittedName>
        <fullName evidence="5">Carboxypeptidase regulatory-like domain-containing protein</fullName>
    </submittedName>
</protein>
<evidence type="ECO:0000313" key="5">
    <source>
        <dbReference type="EMBL" id="MCO6418952.1"/>
    </source>
</evidence>
<sequence length="389" mass="38362">MATSYADVIDDGLKFSNITASESVTGTANSFTTDAVTVAGAPSVLGNAIAGLRWTGFVAGATGPGSSYTLTLDYDISTVDPARALSAISTNSFIPDSSVAAGVTVKLSEAVYSTSGTLLAQSTLTKTQSATDTADPPIETGDALSLGGAYSSVHVTITISISIASSAASGTVASFSSMTQGYTTTAASPAGLGDFVFEHSNANGLQDAGEAGIAGVTVQLLNAAGTVVATTTTAADGSYGFTGQTPGTYSVHFVTPAGYVPTSANQGGDDAKDSDAVGGTTQQVTLSSGEYNGTLDAGFYKPAGLGDFVFEDSNANGVQDAGEAGIAGVTVELLNAAGTVVATTTTAADGSYGFTGQTPGTYSVHFVTPAGYVPTSANQGGDDAKDSDA</sequence>
<evidence type="ECO:0000256" key="3">
    <source>
        <dbReference type="ARBA" id="ARBA00022729"/>
    </source>
</evidence>
<feature type="domain" description="SD-repeat containing protein B" evidence="4">
    <location>
        <begin position="191"/>
        <end position="299"/>
    </location>
</feature>
<evidence type="ECO:0000256" key="1">
    <source>
        <dbReference type="ARBA" id="ARBA00004613"/>
    </source>
</evidence>
<dbReference type="InterPro" id="IPR033764">
    <property type="entry name" value="Sdr_B"/>
</dbReference>
<dbReference type="EMBL" id="JAFIRR010000160">
    <property type="protein sequence ID" value="MCO6418952.1"/>
    <property type="molecule type" value="Genomic_DNA"/>
</dbReference>
<dbReference type="Gene3D" id="2.60.40.10">
    <property type="entry name" value="Immunoglobulins"/>
    <property type="match status" value="2"/>
</dbReference>